<dbReference type="OrthoDB" id="7015332at2"/>
<reference evidence="1 2" key="1">
    <citation type="submission" date="2016-12" db="EMBL/GenBank/DDBJ databases">
        <title>Draft genome sequences of seven strains of Pseudomonas fluorescens that produce 4-formylaminooxyvinylglycine.</title>
        <authorList>
            <person name="Okrent R.A."/>
            <person name="Manning V.A."/>
            <person name="Trippe K.M."/>
        </authorList>
    </citation>
    <scope>NUCLEOTIDE SEQUENCE [LARGE SCALE GENOMIC DNA]</scope>
    <source>
        <strain evidence="1 2">P5A</strain>
    </source>
</reference>
<protein>
    <submittedName>
        <fullName evidence="1">Uncharacterized protein</fullName>
    </submittedName>
</protein>
<gene>
    <name evidence="1" type="ORF">BFW87_22520</name>
</gene>
<evidence type="ECO:0000313" key="2">
    <source>
        <dbReference type="Proteomes" id="UP000190965"/>
    </source>
</evidence>
<organism evidence="1 2">
    <name type="scientific">Pseudomonas fluorescens</name>
    <dbReference type="NCBI Taxonomy" id="294"/>
    <lineage>
        <taxon>Bacteria</taxon>
        <taxon>Pseudomonadati</taxon>
        <taxon>Pseudomonadota</taxon>
        <taxon>Gammaproteobacteria</taxon>
        <taxon>Pseudomonadales</taxon>
        <taxon>Pseudomonadaceae</taxon>
        <taxon>Pseudomonas</taxon>
    </lineage>
</organism>
<dbReference type="Proteomes" id="UP000190965">
    <property type="component" value="Unassembled WGS sequence"/>
</dbReference>
<accession>A0A1T2YCK8</accession>
<sequence>MLVFDFSTPGSIGPLCFGMPRGQVRALLGETVHTFKKTSFSVNTTDAFHQADLHAYYDVNDGLKGVEFFEGSKFLWQGNALIGKTYADLKKYLLLKQAVFSPDDCGVDAHELGLGFYIPDFSDEGDSAIVKCIYLDLSVVDSTGGGSL</sequence>
<dbReference type="EMBL" id="MSDF01000031">
    <property type="protein sequence ID" value="OPA89842.1"/>
    <property type="molecule type" value="Genomic_DNA"/>
</dbReference>
<evidence type="ECO:0000313" key="1">
    <source>
        <dbReference type="EMBL" id="OPA89842.1"/>
    </source>
</evidence>
<name>A0A1T2YCK8_PSEFL</name>
<dbReference type="RefSeq" id="WP_078741913.1">
    <property type="nucleotide sequence ID" value="NZ_MSDF01000031.1"/>
</dbReference>
<proteinExistence type="predicted"/>
<dbReference type="AlphaFoldDB" id="A0A1T2YCK8"/>
<comment type="caution">
    <text evidence="1">The sequence shown here is derived from an EMBL/GenBank/DDBJ whole genome shotgun (WGS) entry which is preliminary data.</text>
</comment>